<dbReference type="SUPFAM" id="SSF69500">
    <property type="entry name" value="DTD-like"/>
    <property type="match status" value="1"/>
</dbReference>
<dbReference type="InterPro" id="IPR003732">
    <property type="entry name" value="Daa-tRNA_deacyls_DTD"/>
</dbReference>
<dbReference type="GO" id="GO:0051500">
    <property type="term" value="F:D-tyrosyl-tRNA(Tyr) deacylase activity"/>
    <property type="evidence" value="ECO:0007669"/>
    <property type="project" value="TreeGrafter"/>
</dbReference>
<reference evidence="2" key="1">
    <citation type="submission" date="2019-03" db="EMBL/GenBank/DDBJ databases">
        <authorList>
            <person name="Hao L."/>
        </authorList>
    </citation>
    <scope>NUCLEOTIDE SEQUENCE</scope>
</reference>
<dbReference type="PANTHER" id="PTHR10472:SF5">
    <property type="entry name" value="D-AMINOACYL-TRNA DEACYLASE 1"/>
    <property type="match status" value="1"/>
</dbReference>
<dbReference type="NCBIfam" id="TIGR00256">
    <property type="entry name" value="D-aminoacyl-tRNA deacylase"/>
    <property type="match status" value="1"/>
</dbReference>
<dbReference type="PANTHER" id="PTHR10472">
    <property type="entry name" value="D-TYROSYL-TRNA TYR DEACYLASE"/>
    <property type="match status" value="1"/>
</dbReference>
<comment type="similarity">
    <text evidence="1">Belongs to the DTD family.</text>
</comment>
<gene>
    <name evidence="2" type="primary">dtd</name>
    <name evidence="2" type="ORF">SCFA_270012</name>
</gene>
<name>A0A485M007_9ZZZZ</name>
<protein>
    <submittedName>
        <fullName evidence="2">D-aminoacyl-tRNA deacylase</fullName>
        <ecNumber evidence="2">3.1.1.96</ecNumber>
    </submittedName>
</protein>
<dbReference type="HAMAP" id="MF_00518">
    <property type="entry name" value="Deacylase_Dtd"/>
    <property type="match status" value="1"/>
</dbReference>
<dbReference type="AlphaFoldDB" id="A0A485M007"/>
<accession>A0A485M007</accession>
<dbReference type="EC" id="3.1.1.96" evidence="2"/>
<sequence>MRAVIQRVKQASVKVGGEEISRIGEGLCCLVGVETGDGERDVDYIARKICGLRVFDDEQGVMNLDVGQIKGEILLISQFTLLGDTRRGKRPSYFTAEQPDRASELFEDTVKLVSALHDGKVATGRFQTDMEVHIVNNGPVTILMDSRKIF</sequence>
<dbReference type="InterPro" id="IPR023509">
    <property type="entry name" value="DTD-like_sf"/>
</dbReference>
<proteinExistence type="inferred from homology"/>
<dbReference type="GO" id="GO:0005737">
    <property type="term" value="C:cytoplasm"/>
    <property type="evidence" value="ECO:0007669"/>
    <property type="project" value="InterPro"/>
</dbReference>
<dbReference type="Gene3D" id="3.50.80.10">
    <property type="entry name" value="D-tyrosyl-tRNA(Tyr) deacylase"/>
    <property type="match status" value="1"/>
</dbReference>
<dbReference type="Pfam" id="PF02580">
    <property type="entry name" value="Tyr_Deacylase"/>
    <property type="match status" value="1"/>
</dbReference>
<dbReference type="FunFam" id="3.50.80.10:FF:000001">
    <property type="entry name" value="D-aminoacyl-tRNA deacylase"/>
    <property type="match status" value="1"/>
</dbReference>
<dbReference type="EMBL" id="CAADRM010000089">
    <property type="protein sequence ID" value="VFU14226.1"/>
    <property type="molecule type" value="Genomic_DNA"/>
</dbReference>
<keyword evidence="2" id="KW-0378">Hydrolase</keyword>
<organism evidence="2">
    <name type="scientific">anaerobic digester metagenome</name>
    <dbReference type="NCBI Taxonomy" id="1263854"/>
    <lineage>
        <taxon>unclassified sequences</taxon>
        <taxon>metagenomes</taxon>
        <taxon>ecological metagenomes</taxon>
    </lineage>
</organism>
<evidence type="ECO:0000313" key="2">
    <source>
        <dbReference type="EMBL" id="VFU14226.1"/>
    </source>
</evidence>
<evidence type="ECO:0000256" key="1">
    <source>
        <dbReference type="ARBA" id="ARBA00009673"/>
    </source>
</evidence>